<dbReference type="OrthoDB" id="9801560at2"/>
<keyword evidence="2" id="KW-0963">Cytoplasm</keyword>
<dbReference type="EC" id="6.1.1.18" evidence="8"/>
<evidence type="ECO:0000256" key="2">
    <source>
        <dbReference type="ARBA" id="ARBA00022490"/>
    </source>
</evidence>
<dbReference type="InterPro" id="IPR004514">
    <property type="entry name" value="Gln-tRNA-synth"/>
</dbReference>
<dbReference type="Gene3D" id="3.40.50.620">
    <property type="entry name" value="HUPs"/>
    <property type="match status" value="1"/>
</dbReference>
<reference evidence="13 14" key="1">
    <citation type="submission" date="2019-05" db="EMBL/GenBank/DDBJ databases">
        <title>We sequenced the genome of Paenibacillus hemerocallicola KCTC 33185 for further insight into its adaptation and study the phylogeny of Paenibacillus.</title>
        <authorList>
            <person name="Narsing Rao M.P."/>
        </authorList>
    </citation>
    <scope>NUCLEOTIDE SEQUENCE [LARGE SCALE GENOMIC DNA]</scope>
    <source>
        <strain evidence="13 14">KCTC 33185</strain>
    </source>
</reference>
<evidence type="ECO:0000259" key="10">
    <source>
        <dbReference type="Pfam" id="PF00749"/>
    </source>
</evidence>
<dbReference type="Pfam" id="PF20974">
    <property type="entry name" value="tRNA-synt_1c_C2"/>
    <property type="match status" value="1"/>
</dbReference>
<dbReference type="Pfam" id="PF00749">
    <property type="entry name" value="tRNA-synt_1c"/>
    <property type="match status" value="1"/>
</dbReference>
<dbReference type="PANTHER" id="PTHR43097">
    <property type="entry name" value="GLUTAMINE-TRNA LIGASE"/>
    <property type="match status" value="1"/>
</dbReference>
<dbReference type="InterPro" id="IPR000924">
    <property type="entry name" value="Glu/Gln-tRNA-synth"/>
</dbReference>
<proteinExistence type="inferred from homology"/>
<evidence type="ECO:0000256" key="1">
    <source>
        <dbReference type="ARBA" id="ARBA00005594"/>
    </source>
</evidence>
<gene>
    <name evidence="13" type="ORF">FE784_19305</name>
</gene>
<dbReference type="FunFam" id="2.40.240.10:FF:000007">
    <property type="entry name" value="Glutamine--tRNA ligase"/>
    <property type="match status" value="1"/>
</dbReference>
<evidence type="ECO:0000256" key="9">
    <source>
        <dbReference type="RuleBase" id="RU363037"/>
    </source>
</evidence>
<dbReference type="NCBIfam" id="TIGR00440">
    <property type="entry name" value="glnS"/>
    <property type="match status" value="1"/>
</dbReference>
<dbReference type="GO" id="GO:0005524">
    <property type="term" value="F:ATP binding"/>
    <property type="evidence" value="ECO:0007669"/>
    <property type="project" value="UniProtKB-KW"/>
</dbReference>
<keyword evidence="3 9" id="KW-0436">Ligase</keyword>
<feature type="domain" description="tRNA synthetases class I (E and Q) anti-codon binding" evidence="12">
    <location>
        <begin position="460"/>
        <end position="535"/>
    </location>
</feature>
<dbReference type="Pfam" id="PF03950">
    <property type="entry name" value="tRNA-synt_1c_C"/>
    <property type="match status" value="1"/>
</dbReference>
<evidence type="ECO:0000259" key="11">
    <source>
        <dbReference type="Pfam" id="PF03950"/>
    </source>
</evidence>
<dbReference type="InterPro" id="IPR014729">
    <property type="entry name" value="Rossmann-like_a/b/a_fold"/>
</dbReference>
<dbReference type="InterPro" id="IPR020056">
    <property type="entry name" value="Rbsml_bL25/Gln-tRNA_synth_N"/>
</dbReference>
<keyword evidence="4 9" id="KW-0547">Nucleotide-binding</keyword>
<evidence type="ECO:0000256" key="5">
    <source>
        <dbReference type="ARBA" id="ARBA00022840"/>
    </source>
</evidence>
<dbReference type="RefSeq" id="WP_139603861.1">
    <property type="nucleotide sequence ID" value="NZ_VDCQ01000027.1"/>
</dbReference>
<accession>A0A5C4T690</accession>
<evidence type="ECO:0000256" key="3">
    <source>
        <dbReference type="ARBA" id="ARBA00022598"/>
    </source>
</evidence>
<feature type="domain" description="Glutamyl/glutaminyl-tRNA synthetase class Ib anti-codon binding" evidence="11">
    <location>
        <begin position="345"/>
        <end position="443"/>
    </location>
</feature>
<dbReference type="Gene3D" id="2.40.240.10">
    <property type="entry name" value="Ribosomal Protein L25, Chain P"/>
    <property type="match status" value="2"/>
</dbReference>
<dbReference type="FunFam" id="3.90.800.10:FF:000001">
    <property type="entry name" value="Glutamine--tRNA ligase"/>
    <property type="match status" value="1"/>
</dbReference>
<evidence type="ECO:0000256" key="4">
    <source>
        <dbReference type="ARBA" id="ARBA00022741"/>
    </source>
</evidence>
<feature type="domain" description="Glutamyl/glutaminyl-tRNA synthetase class Ib catalytic" evidence="10">
    <location>
        <begin position="30"/>
        <end position="327"/>
    </location>
</feature>
<comment type="caution">
    <text evidence="13">The sequence shown here is derived from an EMBL/GenBank/DDBJ whole genome shotgun (WGS) entry which is preliminary data.</text>
</comment>
<dbReference type="EMBL" id="VDCQ01000027">
    <property type="protein sequence ID" value="TNJ64601.1"/>
    <property type="molecule type" value="Genomic_DNA"/>
</dbReference>
<dbReference type="PANTHER" id="PTHR43097:SF5">
    <property type="entry name" value="GLUTAMATE--TRNA LIGASE"/>
    <property type="match status" value="1"/>
</dbReference>
<protein>
    <recommendedName>
        <fullName evidence="8">Glutamine--tRNA ligase</fullName>
        <ecNumber evidence="8">6.1.1.18</ecNumber>
    </recommendedName>
</protein>
<dbReference type="InterPro" id="IPR020059">
    <property type="entry name" value="Glu/Gln-tRNA-synth_Ib_codon-bd"/>
</dbReference>
<keyword evidence="14" id="KW-1185">Reference proteome</keyword>
<evidence type="ECO:0000313" key="14">
    <source>
        <dbReference type="Proteomes" id="UP000307943"/>
    </source>
</evidence>
<dbReference type="InterPro" id="IPR020058">
    <property type="entry name" value="Glu/Gln-tRNA-synth_Ib_cat-dom"/>
</dbReference>
<dbReference type="PRINTS" id="PR00987">
    <property type="entry name" value="TRNASYNTHGLU"/>
</dbReference>
<evidence type="ECO:0000256" key="7">
    <source>
        <dbReference type="ARBA" id="ARBA00023146"/>
    </source>
</evidence>
<name>A0A5C4T690_9BACL</name>
<keyword evidence="5 9" id="KW-0067">ATP-binding</keyword>
<evidence type="ECO:0000259" key="12">
    <source>
        <dbReference type="Pfam" id="PF20974"/>
    </source>
</evidence>
<organism evidence="13 14">
    <name type="scientific">Paenibacillus hemerocallicola</name>
    <dbReference type="NCBI Taxonomy" id="1172614"/>
    <lineage>
        <taxon>Bacteria</taxon>
        <taxon>Bacillati</taxon>
        <taxon>Bacillota</taxon>
        <taxon>Bacilli</taxon>
        <taxon>Bacillales</taxon>
        <taxon>Paenibacillaceae</taxon>
        <taxon>Paenibacillus</taxon>
    </lineage>
</organism>
<dbReference type="FunFam" id="3.40.50.620:FF:000037">
    <property type="entry name" value="Glutamine--tRNA ligase cytoplasmic"/>
    <property type="match status" value="1"/>
</dbReference>
<keyword evidence="7 9" id="KW-0030">Aminoacyl-tRNA synthetase</keyword>
<dbReference type="NCBIfam" id="NF011291">
    <property type="entry name" value="PRK14703.1"/>
    <property type="match status" value="1"/>
</dbReference>
<keyword evidence="6 9" id="KW-0648">Protein biosynthesis</keyword>
<evidence type="ECO:0000256" key="6">
    <source>
        <dbReference type="ARBA" id="ARBA00022917"/>
    </source>
</evidence>
<dbReference type="GO" id="GO:0004819">
    <property type="term" value="F:glutamine-tRNA ligase activity"/>
    <property type="evidence" value="ECO:0007669"/>
    <property type="project" value="UniProtKB-UniRule"/>
</dbReference>
<comment type="similarity">
    <text evidence="1 9">Belongs to the class-I aminoacyl-tRNA synthetase family.</text>
</comment>
<dbReference type="SUPFAM" id="SSF50715">
    <property type="entry name" value="Ribosomal protein L25-like"/>
    <property type="match status" value="1"/>
</dbReference>
<dbReference type="SUPFAM" id="SSF52374">
    <property type="entry name" value="Nucleotidylyl transferase"/>
    <property type="match status" value="1"/>
</dbReference>
<dbReference type="InterPro" id="IPR011035">
    <property type="entry name" value="Ribosomal_bL25/Gln-tRNA_synth"/>
</dbReference>
<dbReference type="GO" id="GO:0006425">
    <property type="term" value="P:glutaminyl-tRNA aminoacylation"/>
    <property type="evidence" value="ECO:0007669"/>
    <property type="project" value="UniProtKB-UniRule"/>
</dbReference>
<evidence type="ECO:0000256" key="8">
    <source>
        <dbReference type="NCBIfam" id="TIGR00440"/>
    </source>
</evidence>
<sequence length="559" mass="64096">MVNEKEQQPENFLVRLISEELEKDKFGRSMRTRFPPEPNGYLHIGSAYAIHTNYMMAQRFDGTFHLRFDDTNPLKEDIEYVNAIIEDIKWLGYDPGNHIYYGSDYSDDIYNAAVALIKKGKAYVCDLTPEEVTEYRGTLTEPGKNSPYRSRSVEDNLELLADMKKGSYPAASKVVRAKIDMGSPNVNMRDPVIYRILHAEHYRTGTSWCLYPMYDFAHPIQDAIEGITYSLCSIEFKDHRPLYEWVLRELEVPEPPRQREFGRLGLTGVVTSKRFLRQLVEGGHVDGWDDPRLPTLRGLRRRGYTPESIRCFIGEIGSIRTQSTVHISMLDHSLRQDLKARTISVMAVLQPLKVVITNYPEGHTELLAIENNSENEALGKREVPFSKTIYIERDDFAEQPIKGFHRLSPNAEVRLKGAYFIKCEEVIKDPDTGEITELHCTYDPLTKSGTGFTGRKVKGTIHWVAADYAVKADVHLYDPLLLEPNIPDDDGEDWADVLNPHSLVIVKDSLIEPGVGHARPEQKFQFFRHGYFCVDRKLAADDRLVFNRIVPLKDGWNKR</sequence>
<dbReference type="InterPro" id="IPR049437">
    <property type="entry name" value="tRNA-synt_1c_C2"/>
</dbReference>
<dbReference type="AlphaFoldDB" id="A0A5C4T690"/>
<dbReference type="Proteomes" id="UP000307943">
    <property type="component" value="Unassembled WGS sequence"/>
</dbReference>
<dbReference type="InterPro" id="IPR050132">
    <property type="entry name" value="Gln/Glu-tRNA_Ligase"/>
</dbReference>
<evidence type="ECO:0000313" key="13">
    <source>
        <dbReference type="EMBL" id="TNJ64601.1"/>
    </source>
</evidence>
<dbReference type="GO" id="GO:0005829">
    <property type="term" value="C:cytosol"/>
    <property type="evidence" value="ECO:0007669"/>
    <property type="project" value="TreeGrafter"/>
</dbReference>